<organism evidence="1 2">
    <name type="scientific">Brachionus plicatilis</name>
    <name type="common">Marine rotifer</name>
    <name type="synonym">Brachionus muelleri</name>
    <dbReference type="NCBI Taxonomy" id="10195"/>
    <lineage>
        <taxon>Eukaryota</taxon>
        <taxon>Metazoa</taxon>
        <taxon>Spiralia</taxon>
        <taxon>Gnathifera</taxon>
        <taxon>Rotifera</taxon>
        <taxon>Eurotatoria</taxon>
        <taxon>Monogononta</taxon>
        <taxon>Pseudotrocha</taxon>
        <taxon>Ploima</taxon>
        <taxon>Brachionidae</taxon>
        <taxon>Brachionus</taxon>
    </lineage>
</organism>
<sequence>MESEIITNLGLNNNSTKKHRNLYTVYEVGMSLANLITWRRFLLQYNLINILRNVCKSKKKLILRMTANTYR</sequence>
<dbReference type="EMBL" id="REGN01010778">
    <property type="protein sequence ID" value="RMZ98443.1"/>
    <property type="molecule type" value="Genomic_DNA"/>
</dbReference>
<proteinExistence type="predicted"/>
<evidence type="ECO:0000313" key="2">
    <source>
        <dbReference type="Proteomes" id="UP000276133"/>
    </source>
</evidence>
<dbReference type="Proteomes" id="UP000276133">
    <property type="component" value="Unassembled WGS sequence"/>
</dbReference>
<dbReference type="AlphaFoldDB" id="A0A3M7PHF8"/>
<accession>A0A3M7PHF8</accession>
<name>A0A3M7PHF8_BRAPC</name>
<reference evidence="1 2" key="1">
    <citation type="journal article" date="2018" name="Sci. Rep.">
        <title>Genomic signatures of local adaptation to the degree of environmental predictability in rotifers.</title>
        <authorList>
            <person name="Franch-Gras L."/>
            <person name="Hahn C."/>
            <person name="Garcia-Roger E.M."/>
            <person name="Carmona M.J."/>
            <person name="Serra M."/>
            <person name="Gomez A."/>
        </authorList>
    </citation>
    <scope>NUCLEOTIDE SEQUENCE [LARGE SCALE GENOMIC DNA]</scope>
    <source>
        <strain evidence="1">HYR1</strain>
    </source>
</reference>
<comment type="caution">
    <text evidence="1">The sequence shown here is derived from an EMBL/GenBank/DDBJ whole genome shotgun (WGS) entry which is preliminary data.</text>
</comment>
<gene>
    <name evidence="1" type="ORF">BpHYR1_053613</name>
</gene>
<keyword evidence="2" id="KW-1185">Reference proteome</keyword>
<evidence type="ECO:0000313" key="1">
    <source>
        <dbReference type="EMBL" id="RMZ98443.1"/>
    </source>
</evidence>
<protein>
    <submittedName>
        <fullName evidence="1">Uncharacterized protein</fullName>
    </submittedName>
</protein>